<accession>A0A5C0UG75</accession>
<dbReference type="KEGG" id="cpri:FZC34_02760"/>
<evidence type="ECO:0000313" key="2">
    <source>
        <dbReference type="Proteomes" id="UP000325004"/>
    </source>
</evidence>
<gene>
    <name evidence="1" type="ORF">FZC34_02760</name>
</gene>
<keyword evidence="2" id="KW-1185">Reference proteome</keyword>
<dbReference type="OrthoDB" id="8480241at2"/>
<evidence type="ECO:0000313" key="1">
    <source>
        <dbReference type="EMBL" id="QEK38809.1"/>
    </source>
</evidence>
<dbReference type="AlphaFoldDB" id="A0A5C0UG75"/>
<proteinExistence type="predicted"/>
<reference evidence="1 2" key="1">
    <citation type="submission" date="2019-08" db="EMBL/GenBank/DDBJ databases">
        <title>Highly reduced genomes of protist endosymbionts show evolutionary convergence.</title>
        <authorList>
            <person name="George E."/>
            <person name="Husnik F."/>
            <person name="Tashyreva D."/>
            <person name="Prokopchuk G."/>
            <person name="Horak A."/>
            <person name="Kwong W.K."/>
            <person name="Lukes J."/>
            <person name="Keeling P.J."/>
        </authorList>
    </citation>
    <scope>NUCLEOTIDE SEQUENCE [LARGE SCALE GENOMIC DNA]</scope>
    <source>
        <strain evidence="1">1604LC</strain>
    </source>
</reference>
<protein>
    <recommendedName>
        <fullName evidence="3">IraD/Gp25-like domain-containing protein</fullName>
    </recommendedName>
</protein>
<name>A0A5C0UG75_9PROT</name>
<dbReference type="SUPFAM" id="SSF160719">
    <property type="entry name" value="gpW/gp25-like"/>
    <property type="match status" value="1"/>
</dbReference>
<organism evidence="1 2">
    <name type="scientific">Candidatus Cytomitobacter primus</name>
    <dbReference type="NCBI Taxonomy" id="2066024"/>
    <lineage>
        <taxon>Bacteria</taxon>
        <taxon>Pseudomonadati</taxon>
        <taxon>Pseudomonadota</taxon>
        <taxon>Alphaproteobacteria</taxon>
        <taxon>Holosporales</taxon>
        <taxon>Holosporaceae</taxon>
        <taxon>Candidatus Cytomitobacter</taxon>
    </lineage>
</organism>
<dbReference type="RefSeq" id="WP_148971930.1">
    <property type="nucleotide sequence ID" value="NZ_CP043316.1"/>
</dbReference>
<dbReference type="Proteomes" id="UP000325004">
    <property type="component" value="Chromosome"/>
</dbReference>
<dbReference type="EMBL" id="CP043316">
    <property type="protein sequence ID" value="QEK38809.1"/>
    <property type="molecule type" value="Genomic_DNA"/>
</dbReference>
<evidence type="ECO:0008006" key="3">
    <source>
        <dbReference type="Google" id="ProtNLM"/>
    </source>
</evidence>
<sequence>MKPALFERIQENPIEKYETAEDLYNSIFHEILCVLDKQSISSSNVKIYSLFPNINPHDKKQLQSLSIQIQNDIQEYEPRLINPTVSIGEFNEKQHTIALQIKGSIRFNDKMFVVKFNPYKRILQ</sequence>